<reference evidence="1" key="1">
    <citation type="journal article" date="2004" name="Nature">
        <title>Genome duplication in the teleost fish Tetraodon nigroviridis reveals the early vertebrate proto-karyotype.</title>
        <authorList>
            <person name="Jaillon O."/>
            <person name="Aury J.-M."/>
            <person name="Brunet F."/>
            <person name="Petit J.-L."/>
            <person name="Stange-Thomann N."/>
            <person name="Mauceli E."/>
            <person name="Bouneau L."/>
            <person name="Fischer C."/>
            <person name="Ozouf-Costaz C."/>
            <person name="Bernot A."/>
            <person name="Nicaud S."/>
            <person name="Jaffe D."/>
            <person name="Fisher S."/>
            <person name="Lutfalla G."/>
            <person name="Dossat C."/>
            <person name="Segurens B."/>
            <person name="Dasilva C."/>
            <person name="Salanoubat M."/>
            <person name="Levy M."/>
            <person name="Boudet N."/>
            <person name="Castellano S."/>
            <person name="Anthouard V."/>
            <person name="Jubin C."/>
            <person name="Castelli V."/>
            <person name="Katinka M."/>
            <person name="Vacherie B."/>
            <person name="Biemont C."/>
            <person name="Skalli Z."/>
            <person name="Cattolico L."/>
            <person name="Poulain J."/>
            <person name="De Berardinis V."/>
            <person name="Cruaud C."/>
            <person name="Duprat S."/>
            <person name="Brottier P."/>
            <person name="Coutanceau J.-P."/>
            <person name="Gouzy J."/>
            <person name="Parra G."/>
            <person name="Lardier G."/>
            <person name="Chapple C."/>
            <person name="McKernan K.J."/>
            <person name="McEwan P."/>
            <person name="Bosak S."/>
            <person name="Kellis M."/>
            <person name="Volff J.-N."/>
            <person name="Guigo R."/>
            <person name="Zody M.C."/>
            <person name="Mesirov J."/>
            <person name="Lindblad-Toh K."/>
            <person name="Birren B."/>
            <person name="Nusbaum C."/>
            <person name="Kahn D."/>
            <person name="Robinson-Rechavi M."/>
            <person name="Laudet V."/>
            <person name="Schachter V."/>
            <person name="Quetier F."/>
            <person name="Saurin W."/>
            <person name="Scarpelli C."/>
            <person name="Wincker P."/>
            <person name="Lander E.S."/>
            <person name="Weissenbach J."/>
            <person name="Roest Crollius H."/>
        </authorList>
    </citation>
    <scope>NUCLEOTIDE SEQUENCE [LARGE SCALE GENOMIC DNA]</scope>
</reference>
<accession>Q4TIW8</accession>
<name>Q4TIW8_TETNG</name>
<protein>
    <submittedName>
        <fullName evidence="1">(spotted green pufferfish) hypothetical protein</fullName>
    </submittedName>
</protein>
<comment type="caution">
    <text evidence="1">The sequence shown here is derived from an EMBL/GenBank/DDBJ whole genome shotgun (WGS) entry which is preliminary data.</text>
</comment>
<dbReference type="AlphaFoldDB" id="Q4TIW8"/>
<gene>
    <name evidence="1" type="ORF">GSTENG00036681001</name>
</gene>
<evidence type="ECO:0000313" key="1">
    <source>
        <dbReference type="EMBL" id="CAF87164.1"/>
    </source>
</evidence>
<dbReference type="KEGG" id="tng:GSTEN00036681G001"/>
<sequence>LITVLTGKRSEKGPACWKRRVKSEYTRLHQLKRFRRADEIKVCPLQQRSRVISLSSPPLTASIRANHHNKAAGRSCEREAPTRFRYPAF</sequence>
<organism evidence="1">
    <name type="scientific">Tetraodon nigroviridis</name>
    <name type="common">Spotted green pufferfish</name>
    <name type="synonym">Chelonodon nigroviridis</name>
    <dbReference type="NCBI Taxonomy" id="99883"/>
    <lineage>
        <taxon>Eukaryota</taxon>
        <taxon>Metazoa</taxon>
        <taxon>Chordata</taxon>
        <taxon>Craniata</taxon>
        <taxon>Vertebrata</taxon>
        <taxon>Euteleostomi</taxon>
        <taxon>Actinopterygii</taxon>
        <taxon>Neopterygii</taxon>
        <taxon>Teleostei</taxon>
        <taxon>Neoteleostei</taxon>
        <taxon>Acanthomorphata</taxon>
        <taxon>Eupercaria</taxon>
        <taxon>Tetraodontiformes</taxon>
        <taxon>Tetradontoidea</taxon>
        <taxon>Tetraodontidae</taxon>
        <taxon>Tetraodon</taxon>
    </lineage>
</organism>
<dbReference type="EMBL" id="CAAE01001563">
    <property type="protein sequence ID" value="CAF87164.1"/>
    <property type="molecule type" value="Genomic_DNA"/>
</dbReference>
<proteinExistence type="predicted"/>
<feature type="non-terminal residue" evidence="1">
    <location>
        <position position="1"/>
    </location>
</feature>
<reference evidence="1" key="2">
    <citation type="submission" date="2004-02" db="EMBL/GenBank/DDBJ databases">
        <authorList>
            <consortium name="Genoscope"/>
            <consortium name="Whitehead Institute Centre for Genome Research"/>
        </authorList>
    </citation>
    <scope>NUCLEOTIDE SEQUENCE</scope>
</reference>